<dbReference type="Gramene" id="ERN14185">
    <property type="protein sequence ID" value="ERN14185"/>
    <property type="gene ID" value="AMTR_s00033p00058040"/>
</dbReference>
<dbReference type="GO" id="GO:0008194">
    <property type="term" value="F:UDP-glycosyltransferase activity"/>
    <property type="evidence" value="ECO:0007669"/>
    <property type="project" value="InterPro"/>
</dbReference>
<protein>
    <submittedName>
        <fullName evidence="4">Uncharacterized protein</fullName>
    </submittedName>
</protein>
<dbReference type="HOGENOM" id="CLU_2018294_0_0_1"/>
<keyword evidence="2 3" id="KW-0808">Transferase</keyword>
<organism evidence="4 5">
    <name type="scientific">Amborella trichopoda</name>
    <dbReference type="NCBI Taxonomy" id="13333"/>
    <lineage>
        <taxon>Eukaryota</taxon>
        <taxon>Viridiplantae</taxon>
        <taxon>Streptophyta</taxon>
        <taxon>Embryophyta</taxon>
        <taxon>Tracheophyta</taxon>
        <taxon>Spermatophyta</taxon>
        <taxon>Magnoliopsida</taxon>
        <taxon>Amborellales</taxon>
        <taxon>Amborellaceae</taxon>
        <taxon>Amborella</taxon>
    </lineage>
</organism>
<comment type="similarity">
    <text evidence="1 3">Belongs to the UDP-glycosyltransferase family.</text>
</comment>
<dbReference type="EMBL" id="KI392557">
    <property type="protein sequence ID" value="ERN14185.1"/>
    <property type="molecule type" value="Genomic_DNA"/>
</dbReference>
<dbReference type="AlphaFoldDB" id="U5CW65"/>
<evidence type="ECO:0000313" key="4">
    <source>
        <dbReference type="EMBL" id="ERN14185.1"/>
    </source>
</evidence>
<dbReference type="Gene3D" id="3.40.50.2000">
    <property type="entry name" value="Glycogen Phosphorylase B"/>
    <property type="match status" value="1"/>
</dbReference>
<keyword evidence="5" id="KW-1185">Reference proteome</keyword>
<gene>
    <name evidence="4" type="ORF">AMTR_s00033p00058040</name>
</gene>
<dbReference type="STRING" id="13333.U5CW65"/>
<reference evidence="5" key="1">
    <citation type="journal article" date="2013" name="Science">
        <title>The Amborella genome and the evolution of flowering plants.</title>
        <authorList>
            <consortium name="Amborella Genome Project"/>
        </authorList>
    </citation>
    <scope>NUCLEOTIDE SEQUENCE [LARGE SCALE GENOMIC DNA]</scope>
</reference>
<dbReference type="InterPro" id="IPR002213">
    <property type="entry name" value="UDP_glucos_trans"/>
</dbReference>
<dbReference type="SUPFAM" id="SSF53756">
    <property type="entry name" value="UDP-Glycosyltransferase/glycogen phosphorylase"/>
    <property type="match status" value="1"/>
</dbReference>
<keyword evidence="3" id="KW-0328">Glycosyltransferase</keyword>
<evidence type="ECO:0000256" key="2">
    <source>
        <dbReference type="ARBA" id="ARBA00022679"/>
    </source>
</evidence>
<evidence type="ECO:0000256" key="1">
    <source>
        <dbReference type="ARBA" id="ARBA00009995"/>
    </source>
</evidence>
<dbReference type="CDD" id="cd03784">
    <property type="entry name" value="GT1_Gtf-like"/>
    <property type="match status" value="1"/>
</dbReference>
<dbReference type="OMA" id="ANNAMGE"/>
<evidence type="ECO:0000313" key="5">
    <source>
        <dbReference type="Proteomes" id="UP000017836"/>
    </source>
</evidence>
<dbReference type="eggNOG" id="KOG1192">
    <property type="taxonomic scope" value="Eukaryota"/>
</dbReference>
<sequence>MEATKERGFLASWCNQEKALLDPAVGVFLTHCGWNSIMETACGGVPVICWPFFAEQQTNCWFACNEWGLGMEIENDVKRKEVEALVREMMHGEKGNATRLGDGESFLRSQLRWVGILQLIWTE</sequence>
<dbReference type="Pfam" id="PF00201">
    <property type="entry name" value="UDPGT"/>
    <property type="match status" value="1"/>
</dbReference>
<dbReference type="PANTHER" id="PTHR11926:SF774">
    <property type="entry name" value="UDP-GLYCOSYLTRANSFERASE 85A1-RELATED"/>
    <property type="match status" value="1"/>
</dbReference>
<dbReference type="Proteomes" id="UP000017836">
    <property type="component" value="Unassembled WGS sequence"/>
</dbReference>
<dbReference type="PANTHER" id="PTHR11926">
    <property type="entry name" value="GLUCOSYL/GLUCURONOSYL TRANSFERASES"/>
    <property type="match status" value="1"/>
</dbReference>
<name>U5CW65_AMBTC</name>
<proteinExistence type="inferred from homology"/>
<dbReference type="PROSITE" id="PS00375">
    <property type="entry name" value="UDPGT"/>
    <property type="match status" value="1"/>
</dbReference>
<evidence type="ECO:0000256" key="3">
    <source>
        <dbReference type="RuleBase" id="RU003718"/>
    </source>
</evidence>
<accession>U5CW65</accession>
<dbReference type="InterPro" id="IPR035595">
    <property type="entry name" value="UDP_glycos_trans_CS"/>
</dbReference>